<keyword evidence="4" id="KW-1185">Reference proteome</keyword>
<dbReference type="STRING" id="1357399.HMPREF2087_01024"/>
<feature type="compositionally biased region" description="Polar residues" evidence="1">
    <location>
        <begin position="134"/>
        <end position="157"/>
    </location>
</feature>
<dbReference type="InterPro" id="IPR024951">
    <property type="entry name" value="Sulfurylase_cat_dom"/>
</dbReference>
<dbReference type="Gene3D" id="3.40.50.620">
    <property type="entry name" value="HUPs"/>
    <property type="match status" value="1"/>
</dbReference>
<dbReference type="PANTHER" id="PTHR43509">
    <property type="match status" value="1"/>
</dbReference>
<dbReference type="Pfam" id="PF01747">
    <property type="entry name" value="ATP-sulfurylase"/>
    <property type="match status" value="1"/>
</dbReference>
<dbReference type="Proteomes" id="UP000018688">
    <property type="component" value="Unassembled WGS sequence"/>
</dbReference>
<feature type="compositionally biased region" description="Basic and acidic residues" evidence="1">
    <location>
        <begin position="21"/>
        <end position="33"/>
    </location>
</feature>
<proteinExistence type="predicted"/>
<sequence length="605" mass="67689">MQRYQRHSMDSSEMDSVLGRHSGDFKDFMRTADHQSSSPIKSLKSTASPTATPRILEEKQTKSKTQTELESSLRDTAPAVARQSTQTATQVDSRKDYSASAEYVDCRALPSDKARNDDENAQKSPQVDSRICENAQSSNTPQAEANLDSSKSHSNSKILDEKCGLQSKARNDNENAQNVFSQNAARRQDLGDKNGALQGESRAHTLAYVTADSPQQSPFLAPKPTPKPNQALHIDKEALSSLALVQEGLLAPISSLANSKTLHLDSYLTPFVLNPAGKRNRKVLESTKPNDVLDIVFERRKVGYLRVEEVFPIDRHARTIQLTGLQGGAEFDRIYSRLGDLAVCGEYQVHFPDIKEAKASLQEQITAHNAKHITGLVLDGQIFHKAHEALIRDALSMSDLVVLFLLKPYRHTIIHYDMQKECVELAMREYLMSDRICTIPLDDTYLFTGTNNVLLHAMVARNYGCTHFIVSDNTPNLSVFYERNTLYSVLDVVSGISTSIKGGYVYCDVCQMLVNRTTCPHGKHHHISYDTESILEFFKAGLLPPSVLVRPSISAKLIAHLFPNRFSNLQKLYYDLMPLNDGVLVPKSEEDFYLKLMQLYAIHSK</sequence>
<organism evidence="3 4">
    <name type="scientific">Helicobacter canis NCTC 12740</name>
    <dbReference type="NCBI Taxonomy" id="1357399"/>
    <lineage>
        <taxon>Bacteria</taxon>
        <taxon>Pseudomonadati</taxon>
        <taxon>Campylobacterota</taxon>
        <taxon>Epsilonproteobacteria</taxon>
        <taxon>Campylobacterales</taxon>
        <taxon>Helicobacteraceae</taxon>
        <taxon>Helicobacter</taxon>
    </lineage>
</organism>
<reference evidence="3 4" key="1">
    <citation type="submission" date="2013-10" db="EMBL/GenBank/DDBJ databases">
        <title>The Genome Sequence of Helicobacter canis NCTC 12740.</title>
        <authorList>
            <consortium name="The Broad Institute Genomics Platform"/>
            <person name="Earl A."/>
            <person name="Fox J.G."/>
            <person name="Shen Z."/>
            <person name="Young S.K."/>
            <person name="Zeng Q."/>
            <person name="Gargeya S."/>
            <person name="Fitzgerald M."/>
            <person name="Abouelleil A."/>
            <person name="Alvarado L."/>
            <person name="Chapman S.B."/>
            <person name="Gainer-Dewar J."/>
            <person name="Goldberg J."/>
            <person name="Griggs A."/>
            <person name="Gujja S."/>
            <person name="Hansen M."/>
            <person name="Howarth C."/>
            <person name="Imamovic A."/>
            <person name="Ireland A."/>
            <person name="Larimer J."/>
            <person name="McCowan C."/>
            <person name="Murphy C."/>
            <person name="Pearson M."/>
            <person name="Poon T.W."/>
            <person name="Priest M."/>
            <person name="Roberts A."/>
            <person name="Saif S."/>
            <person name="Shea T."/>
            <person name="Sykes S."/>
            <person name="Wortman J."/>
            <person name="Nusbaum C."/>
            <person name="Birren B."/>
        </authorList>
    </citation>
    <scope>NUCLEOTIDE SEQUENCE [LARGE SCALE GENOMIC DNA]</scope>
    <source>
        <strain evidence="3 4">NCTC 12740</strain>
    </source>
</reference>
<name>V8CH07_9HELI</name>
<dbReference type="AlphaFoldDB" id="V8CH07"/>
<protein>
    <recommendedName>
        <fullName evidence="2">Sulphate adenylyltransferase catalytic domain-containing protein</fullName>
    </recommendedName>
</protein>
<feature type="region of interest" description="Disordered" evidence="1">
    <location>
        <begin position="1"/>
        <end position="157"/>
    </location>
</feature>
<dbReference type="HOGENOM" id="CLU_451118_0_0_7"/>
<dbReference type="InterPro" id="IPR014729">
    <property type="entry name" value="Rossmann-like_a/b/a_fold"/>
</dbReference>
<comment type="caution">
    <text evidence="3">The sequence shown here is derived from an EMBL/GenBank/DDBJ whole genome shotgun (WGS) entry which is preliminary data.</text>
</comment>
<evidence type="ECO:0000259" key="2">
    <source>
        <dbReference type="Pfam" id="PF01747"/>
    </source>
</evidence>
<dbReference type="eggNOG" id="COG2046">
    <property type="taxonomic scope" value="Bacteria"/>
</dbReference>
<dbReference type="OrthoDB" id="9804504at2"/>
<dbReference type="PANTHER" id="PTHR43509:SF1">
    <property type="entry name" value="SULFATE ADENYLYLTRANSFERASE"/>
    <property type="match status" value="1"/>
</dbReference>
<dbReference type="PATRIC" id="fig|1357399.3.peg.1071"/>
<feature type="compositionally biased region" description="Basic and acidic residues" evidence="1">
    <location>
        <begin position="110"/>
        <end position="121"/>
    </location>
</feature>
<feature type="compositionally biased region" description="Basic and acidic residues" evidence="1">
    <location>
        <begin position="55"/>
        <end position="73"/>
    </location>
</feature>
<accession>V8CH07</accession>
<feature type="domain" description="Sulphate adenylyltransferase catalytic" evidence="2">
    <location>
        <begin position="355"/>
        <end position="558"/>
    </location>
</feature>
<gene>
    <name evidence="3" type="ORF">HMPREF2087_01024</name>
</gene>
<dbReference type="SUPFAM" id="SSF52374">
    <property type="entry name" value="Nucleotidylyl transferase"/>
    <property type="match status" value="1"/>
</dbReference>
<evidence type="ECO:0000313" key="4">
    <source>
        <dbReference type="Proteomes" id="UP000018688"/>
    </source>
</evidence>
<feature type="compositionally biased region" description="Polar residues" evidence="1">
    <location>
        <begin position="34"/>
        <end position="51"/>
    </location>
</feature>
<evidence type="ECO:0000256" key="1">
    <source>
        <dbReference type="SAM" id="MobiDB-lite"/>
    </source>
</evidence>
<feature type="compositionally biased region" description="Polar residues" evidence="1">
    <location>
        <begin position="82"/>
        <end position="91"/>
    </location>
</feature>
<evidence type="ECO:0000313" key="3">
    <source>
        <dbReference type="EMBL" id="ETD26639.1"/>
    </source>
</evidence>
<dbReference type="EMBL" id="AZJJ01000002">
    <property type="protein sequence ID" value="ETD26639.1"/>
    <property type="molecule type" value="Genomic_DNA"/>
</dbReference>
<dbReference type="GO" id="GO:0004781">
    <property type="term" value="F:sulfate adenylyltransferase (ATP) activity"/>
    <property type="evidence" value="ECO:0007669"/>
    <property type="project" value="InterPro"/>
</dbReference>